<dbReference type="AlphaFoldDB" id="W6U7Y2"/>
<dbReference type="KEGG" id="egl:EGR_10648"/>
<proteinExistence type="predicted"/>
<dbReference type="CTD" id="36346363"/>
<evidence type="ECO:0000313" key="1">
    <source>
        <dbReference type="EMBL" id="EUB54497.1"/>
    </source>
</evidence>
<dbReference type="GeneID" id="36346363"/>
<keyword evidence="2" id="KW-1185">Reference proteome</keyword>
<comment type="caution">
    <text evidence="1">The sequence shown here is derived from an EMBL/GenBank/DDBJ whole genome shotgun (WGS) entry which is preliminary data.</text>
</comment>
<dbReference type="Proteomes" id="UP000019149">
    <property type="component" value="Unassembled WGS sequence"/>
</dbReference>
<protein>
    <submittedName>
        <fullName evidence="1">Uncharacterized protein</fullName>
    </submittedName>
</protein>
<dbReference type="RefSeq" id="XP_024345693.1">
    <property type="nucleotide sequence ID" value="XM_024499897.1"/>
</dbReference>
<evidence type="ECO:0000313" key="2">
    <source>
        <dbReference type="Proteomes" id="UP000019149"/>
    </source>
</evidence>
<reference evidence="1 2" key="1">
    <citation type="journal article" date="2013" name="Nat. Genet.">
        <title>The genome of the hydatid tapeworm Echinococcus granulosus.</title>
        <authorList>
            <person name="Zheng H."/>
            <person name="Zhang W."/>
            <person name="Zhang L."/>
            <person name="Zhang Z."/>
            <person name="Li J."/>
            <person name="Lu G."/>
            <person name="Zhu Y."/>
            <person name="Wang Y."/>
            <person name="Huang Y."/>
            <person name="Liu J."/>
            <person name="Kang H."/>
            <person name="Chen J."/>
            <person name="Wang L."/>
            <person name="Chen A."/>
            <person name="Yu S."/>
            <person name="Gao Z."/>
            <person name="Jin L."/>
            <person name="Gu W."/>
            <person name="Wang Z."/>
            <person name="Zhao L."/>
            <person name="Shi B."/>
            <person name="Wen H."/>
            <person name="Lin R."/>
            <person name="Jones M.K."/>
            <person name="Brejova B."/>
            <person name="Vinar T."/>
            <person name="Zhao G."/>
            <person name="McManus D.P."/>
            <person name="Chen Z."/>
            <person name="Zhou Y."/>
            <person name="Wang S."/>
        </authorList>
    </citation>
    <scope>NUCLEOTIDE SEQUENCE [LARGE SCALE GENOMIC DNA]</scope>
</reference>
<accession>W6U7Y2</accession>
<name>W6U7Y2_ECHGR</name>
<gene>
    <name evidence="1" type="ORF">EGR_10648</name>
</gene>
<dbReference type="EMBL" id="APAU02000246">
    <property type="protein sequence ID" value="EUB54497.1"/>
    <property type="molecule type" value="Genomic_DNA"/>
</dbReference>
<sequence>MYTYSTLRINSASANVLHLEESVLLTKVESSIKNVQRWGSAIPVAERTDAATVWDVGNTRPVPTFAIETVQLYNGVTMSPIYLPWLAKEAVPTPRFNLMGSNPNYSASNFLGKLIPPFPIPWIEFANTPLRAISRIMEQLNFVYDVRRNVNPLIIPAKFVGALAIICTSLSMAKDWVV</sequence>
<organism evidence="1 2">
    <name type="scientific">Echinococcus granulosus</name>
    <name type="common">Hydatid tapeworm</name>
    <dbReference type="NCBI Taxonomy" id="6210"/>
    <lineage>
        <taxon>Eukaryota</taxon>
        <taxon>Metazoa</taxon>
        <taxon>Spiralia</taxon>
        <taxon>Lophotrochozoa</taxon>
        <taxon>Platyhelminthes</taxon>
        <taxon>Cestoda</taxon>
        <taxon>Eucestoda</taxon>
        <taxon>Cyclophyllidea</taxon>
        <taxon>Taeniidae</taxon>
        <taxon>Echinococcus</taxon>
        <taxon>Echinococcus granulosus group</taxon>
    </lineage>
</organism>